<proteinExistence type="predicted"/>
<evidence type="ECO:0000313" key="1">
    <source>
        <dbReference type="EMBL" id="MBB4603749.1"/>
    </source>
</evidence>
<dbReference type="Proteomes" id="UP000579570">
    <property type="component" value="Unassembled WGS sequence"/>
</dbReference>
<accession>A0ABR6K5C9</accession>
<keyword evidence="2" id="KW-1185">Reference proteome</keyword>
<comment type="caution">
    <text evidence="1">The sequence shown here is derived from an EMBL/GenBank/DDBJ whole genome shotgun (WGS) entry which is preliminary data.</text>
</comment>
<dbReference type="EMBL" id="JACHNV010000017">
    <property type="protein sequence ID" value="MBB4603749.1"/>
    <property type="molecule type" value="Genomic_DNA"/>
</dbReference>
<sequence>MPTLVLKPTNVQDFQLLLSLAHRLGVEVLQAPAPDAAQLESRFFALAGSWQSEETGEELNAQLQAARLSNRGEVTL</sequence>
<protein>
    <submittedName>
        <fullName evidence="1">Arginine/ornithine N-succinyltransferase beta subunit</fullName>
    </submittedName>
</protein>
<name>A0ABR6K5C9_9BACT</name>
<reference evidence="1 2" key="1">
    <citation type="submission" date="2020-08" db="EMBL/GenBank/DDBJ databases">
        <title>Genomic Encyclopedia of Type Strains, Phase IV (KMG-IV): sequencing the most valuable type-strain genomes for metagenomic binning, comparative biology and taxonomic classification.</title>
        <authorList>
            <person name="Goeker M."/>
        </authorList>
    </citation>
    <scope>NUCLEOTIDE SEQUENCE [LARGE SCALE GENOMIC DNA]</scope>
    <source>
        <strain evidence="1 2">DSM 26701</strain>
    </source>
</reference>
<dbReference type="RefSeq" id="WP_183405594.1">
    <property type="nucleotide sequence ID" value="NZ_JACHNV010000017.1"/>
</dbReference>
<organism evidence="1 2">
    <name type="scientific">Hymenobacter latericoloratus</name>
    <dbReference type="NCBI Taxonomy" id="1411121"/>
    <lineage>
        <taxon>Bacteria</taxon>
        <taxon>Pseudomonadati</taxon>
        <taxon>Bacteroidota</taxon>
        <taxon>Cytophagia</taxon>
        <taxon>Cytophagales</taxon>
        <taxon>Hymenobacteraceae</taxon>
        <taxon>Hymenobacter</taxon>
    </lineage>
</organism>
<evidence type="ECO:0000313" key="2">
    <source>
        <dbReference type="Proteomes" id="UP000579570"/>
    </source>
</evidence>
<gene>
    <name evidence="1" type="ORF">GGU46_004412</name>
</gene>